<dbReference type="InterPro" id="IPR052586">
    <property type="entry name" value="ASCC2"/>
</dbReference>
<gene>
    <name evidence="3" type="ORF">SLS60_006211</name>
</gene>
<dbReference type="Proteomes" id="UP001521785">
    <property type="component" value="Unassembled WGS sequence"/>
</dbReference>
<dbReference type="PROSITE" id="PS51140">
    <property type="entry name" value="CUE"/>
    <property type="match status" value="1"/>
</dbReference>
<dbReference type="SMART" id="SM00546">
    <property type="entry name" value="CUE"/>
    <property type="match status" value="1"/>
</dbReference>
<dbReference type="Pfam" id="PF02845">
    <property type="entry name" value="CUE"/>
    <property type="match status" value="1"/>
</dbReference>
<evidence type="ECO:0000256" key="1">
    <source>
        <dbReference type="SAM" id="MobiDB-lite"/>
    </source>
</evidence>
<dbReference type="InterPro" id="IPR041800">
    <property type="entry name" value="ASCC2_CUE"/>
</dbReference>
<dbReference type="SUPFAM" id="SSF46934">
    <property type="entry name" value="UBA-like"/>
    <property type="match status" value="1"/>
</dbReference>
<evidence type="ECO:0000313" key="3">
    <source>
        <dbReference type="EMBL" id="KAL1602790.1"/>
    </source>
</evidence>
<feature type="compositionally biased region" description="Basic residues" evidence="1">
    <location>
        <begin position="644"/>
        <end position="658"/>
    </location>
</feature>
<sequence length="664" mass="73171">MSLPRFAPFPDVNVRQNILPVEWSVYLDTWTSLAELHLRLSDSQFRNAIIEDGSSLTTFLTSFFHELANDDSLVPQSLLLRKKCFFLLHRVYSEDDVPDPLLDWPLLSDACRIFSKSAQFRSLLERLWKRKAASIEKSLQPTKTSLIKHLDSKIPEEAQSTLDRLAALLRSSLDAGMYMIMGSDFLDSLCNAYPKVATSFQAKLATTAYLGLMSLLGGTKPNFSVLTDHLYSLKANGEQRAKVGAAQASLIADLVTNTPLLYRIREKATGPEATRVKNFAASLSSFQQLSIARPKKIVRSKVDKGKGKATKDEDEDEYGHGAFDEIHVHRMSMISQIQDLFPDLGSGFVVKLLNEYNDNIEEVTAHLLEDSLSPHLANADRSEPLPSPSATKPHFTPRPTPPAIERRNIFDNDEFDRLVVDASRLHIGRKNAKLTADTILSDRTTAPTKSAIISALAAFDSDDDERDDTYDVEDVGGTVDSAAPGPDEVDVDLRDKNEEALFRAYTSTPDIFARDAESRRGKARTALKSETGMTDEAIEGWGLMMGRDPKRFRRLQAKFSAFSGQQTQLASTSWRAMPADSDAEGAEAGREGQGQRGGRGGGRGRSRGRGRGSGGRGGGNVAGVNDENGTQISRQRKEANKGSRANHNRRDQRARKMARGGLPG</sequence>
<reference evidence="3 4" key="1">
    <citation type="submission" date="2024-02" db="EMBL/GenBank/DDBJ databases">
        <title>De novo assembly and annotation of 12 fungi associated with fruit tree decline syndrome in Ontario, Canada.</title>
        <authorList>
            <person name="Sulman M."/>
            <person name="Ellouze W."/>
            <person name="Ilyukhin E."/>
        </authorList>
    </citation>
    <scope>NUCLEOTIDE SEQUENCE [LARGE SCALE GENOMIC DNA]</scope>
    <source>
        <strain evidence="3 4">M42-189</strain>
    </source>
</reference>
<proteinExistence type="predicted"/>
<dbReference type="CDD" id="cd14364">
    <property type="entry name" value="CUE_ASCC2"/>
    <property type="match status" value="1"/>
</dbReference>
<feature type="region of interest" description="Disordered" evidence="1">
    <location>
        <begin position="376"/>
        <end position="403"/>
    </location>
</feature>
<feature type="compositionally biased region" description="Gly residues" evidence="1">
    <location>
        <begin position="591"/>
        <end position="601"/>
    </location>
</feature>
<feature type="region of interest" description="Disordered" evidence="1">
    <location>
        <begin position="562"/>
        <end position="664"/>
    </location>
</feature>
<feature type="domain" description="CUE" evidence="2">
    <location>
        <begin position="329"/>
        <end position="372"/>
    </location>
</feature>
<dbReference type="PANTHER" id="PTHR21494:SF0">
    <property type="entry name" value="ACTIVATING SIGNAL COINTEGRATOR 1 COMPLEX SUBUNIT 2"/>
    <property type="match status" value="1"/>
</dbReference>
<evidence type="ECO:0000313" key="4">
    <source>
        <dbReference type="Proteomes" id="UP001521785"/>
    </source>
</evidence>
<dbReference type="Gene3D" id="1.10.8.10">
    <property type="entry name" value="DNA helicase RuvA subunit, C-terminal domain"/>
    <property type="match status" value="1"/>
</dbReference>
<feature type="compositionally biased region" description="Gly residues" evidence="1">
    <location>
        <begin position="611"/>
        <end position="621"/>
    </location>
</feature>
<dbReference type="InterPro" id="IPR009060">
    <property type="entry name" value="UBA-like_sf"/>
</dbReference>
<feature type="compositionally biased region" description="Polar residues" evidence="1">
    <location>
        <begin position="562"/>
        <end position="574"/>
    </location>
</feature>
<evidence type="ECO:0000259" key="2">
    <source>
        <dbReference type="PROSITE" id="PS51140"/>
    </source>
</evidence>
<accession>A0ABR3REC5</accession>
<name>A0ABR3REC5_9PLEO</name>
<dbReference type="EMBL" id="JAKJXO020000007">
    <property type="protein sequence ID" value="KAL1602790.1"/>
    <property type="molecule type" value="Genomic_DNA"/>
</dbReference>
<protein>
    <recommendedName>
        <fullName evidence="2">CUE domain-containing protein</fullName>
    </recommendedName>
</protein>
<dbReference type="InterPro" id="IPR003892">
    <property type="entry name" value="CUE"/>
</dbReference>
<organism evidence="3 4">
    <name type="scientific">Paraconiothyrium brasiliense</name>
    <dbReference type="NCBI Taxonomy" id="300254"/>
    <lineage>
        <taxon>Eukaryota</taxon>
        <taxon>Fungi</taxon>
        <taxon>Dikarya</taxon>
        <taxon>Ascomycota</taxon>
        <taxon>Pezizomycotina</taxon>
        <taxon>Dothideomycetes</taxon>
        <taxon>Pleosporomycetidae</taxon>
        <taxon>Pleosporales</taxon>
        <taxon>Massarineae</taxon>
        <taxon>Didymosphaeriaceae</taxon>
        <taxon>Paraconiothyrium</taxon>
    </lineage>
</organism>
<keyword evidence="4" id="KW-1185">Reference proteome</keyword>
<dbReference type="PANTHER" id="PTHR21494">
    <property type="entry name" value="ACTIVATING SIGNAL COINTEGRATOR 1 COMPLEX SUBUNIT 2 ASC-1 COMPLEX SUBUNIT P100"/>
    <property type="match status" value="1"/>
</dbReference>
<comment type="caution">
    <text evidence="3">The sequence shown here is derived from an EMBL/GenBank/DDBJ whole genome shotgun (WGS) entry which is preliminary data.</text>
</comment>